<organism evidence="4 5">
    <name type="scientific">Merismopedia glauca CCAP 1448/3</name>
    <dbReference type="NCBI Taxonomy" id="1296344"/>
    <lineage>
        <taxon>Bacteria</taxon>
        <taxon>Bacillati</taxon>
        <taxon>Cyanobacteriota</taxon>
        <taxon>Cyanophyceae</taxon>
        <taxon>Synechococcales</taxon>
        <taxon>Merismopediaceae</taxon>
        <taxon>Merismopedia</taxon>
    </lineage>
</organism>
<accession>A0A2T1C6A1</accession>
<name>A0A2T1C6A1_9CYAN</name>
<proteinExistence type="inferred from homology"/>
<dbReference type="Pfam" id="PF00892">
    <property type="entry name" value="EamA"/>
    <property type="match status" value="1"/>
</dbReference>
<dbReference type="SUPFAM" id="SSF103481">
    <property type="entry name" value="Multidrug resistance efflux transporter EmrE"/>
    <property type="match status" value="1"/>
</dbReference>
<evidence type="ECO:0000313" key="5">
    <source>
        <dbReference type="Proteomes" id="UP000238762"/>
    </source>
</evidence>
<keyword evidence="2" id="KW-0472">Membrane</keyword>
<feature type="domain" description="EamA" evidence="3">
    <location>
        <begin position="6"/>
        <end position="145"/>
    </location>
</feature>
<comment type="similarity">
    <text evidence="1">Belongs to the EamA transporter family.</text>
</comment>
<evidence type="ECO:0000256" key="1">
    <source>
        <dbReference type="ARBA" id="ARBA00007362"/>
    </source>
</evidence>
<keyword evidence="2" id="KW-0812">Transmembrane</keyword>
<keyword evidence="2" id="KW-1133">Transmembrane helix</keyword>
<feature type="transmembrane region" description="Helical" evidence="2">
    <location>
        <begin position="6"/>
        <end position="24"/>
    </location>
</feature>
<keyword evidence="5" id="KW-1185">Reference proteome</keyword>
<reference evidence="4 5" key="1">
    <citation type="submission" date="2018-02" db="EMBL/GenBank/DDBJ databases">
        <authorList>
            <person name="Cohen D.B."/>
            <person name="Kent A.D."/>
        </authorList>
    </citation>
    <scope>NUCLEOTIDE SEQUENCE [LARGE SCALE GENOMIC DNA]</scope>
    <source>
        <strain evidence="4 5">CCAP 1448/3</strain>
    </source>
</reference>
<dbReference type="InterPro" id="IPR037185">
    <property type="entry name" value="EmrE-like"/>
</dbReference>
<reference evidence="4 5" key="2">
    <citation type="submission" date="2018-03" db="EMBL/GenBank/DDBJ databases">
        <title>The ancient ancestry and fast evolution of plastids.</title>
        <authorList>
            <person name="Moore K.R."/>
            <person name="Magnabosco C."/>
            <person name="Momper L."/>
            <person name="Gold D.A."/>
            <person name="Bosak T."/>
            <person name="Fournier G.P."/>
        </authorList>
    </citation>
    <scope>NUCLEOTIDE SEQUENCE [LARGE SCALE GENOMIC DNA]</scope>
    <source>
        <strain evidence="4 5">CCAP 1448/3</strain>
    </source>
</reference>
<dbReference type="RefSeq" id="WP_106287875.1">
    <property type="nucleotide sequence ID" value="NZ_CAWNTC010000242.1"/>
</dbReference>
<dbReference type="GO" id="GO:0016020">
    <property type="term" value="C:membrane"/>
    <property type="evidence" value="ECO:0007669"/>
    <property type="project" value="InterPro"/>
</dbReference>
<evidence type="ECO:0000259" key="3">
    <source>
        <dbReference type="Pfam" id="PF00892"/>
    </source>
</evidence>
<feature type="transmembrane region" description="Helical" evidence="2">
    <location>
        <begin position="76"/>
        <end position="96"/>
    </location>
</feature>
<comment type="caution">
    <text evidence="4">The sequence shown here is derived from an EMBL/GenBank/DDBJ whole genome shotgun (WGS) entry which is preliminary data.</text>
</comment>
<feature type="transmembrane region" description="Helical" evidence="2">
    <location>
        <begin position="36"/>
        <end position="56"/>
    </location>
</feature>
<dbReference type="AlphaFoldDB" id="A0A2T1C6A1"/>
<dbReference type="Proteomes" id="UP000238762">
    <property type="component" value="Unassembled WGS sequence"/>
</dbReference>
<sequence length="148" mass="16452">MLQKYLWLVYALGAAIMWGLQYATSEQLLKTVPTTLLTVAYTVAQALTYLIIYSFFQKQLHLNEFASYATSKNLYLFALVVFLGCCSTLLIFAAIAQGTATKASFIEISYPFFVAIFSTWLYQEGNVDGKTLLGGLLIFLGILTLARS</sequence>
<feature type="transmembrane region" description="Helical" evidence="2">
    <location>
        <begin position="103"/>
        <end position="123"/>
    </location>
</feature>
<dbReference type="OrthoDB" id="2795159at2"/>
<dbReference type="EMBL" id="PVWJ01000024">
    <property type="protein sequence ID" value="PSB03800.1"/>
    <property type="molecule type" value="Genomic_DNA"/>
</dbReference>
<feature type="transmembrane region" description="Helical" evidence="2">
    <location>
        <begin position="129"/>
        <end position="146"/>
    </location>
</feature>
<dbReference type="InterPro" id="IPR000620">
    <property type="entry name" value="EamA_dom"/>
</dbReference>
<evidence type="ECO:0000256" key="2">
    <source>
        <dbReference type="SAM" id="Phobius"/>
    </source>
</evidence>
<protein>
    <recommendedName>
        <fullName evidence="3">EamA domain-containing protein</fullName>
    </recommendedName>
</protein>
<evidence type="ECO:0000313" key="4">
    <source>
        <dbReference type="EMBL" id="PSB03800.1"/>
    </source>
</evidence>
<gene>
    <name evidence="4" type="ORF">C7B64_06725</name>
</gene>